<protein>
    <submittedName>
        <fullName evidence="2">Phage protein D</fullName>
    </submittedName>
</protein>
<keyword evidence="3" id="KW-1185">Reference proteome</keyword>
<feature type="region of interest" description="Disordered" evidence="1">
    <location>
        <begin position="340"/>
        <end position="366"/>
    </location>
</feature>
<feature type="compositionally biased region" description="Basic and acidic residues" evidence="1">
    <location>
        <begin position="340"/>
        <end position="353"/>
    </location>
</feature>
<dbReference type="RefSeq" id="WP_063491949.1">
    <property type="nucleotide sequence ID" value="NZ_CP016340.1"/>
</dbReference>
<dbReference type="AlphaFoldDB" id="A0A157SJH2"/>
<accession>A0A157SJH2</accession>
<dbReference type="PANTHER" id="PTHR35862:SF3">
    <property type="entry name" value="FELS-2 PROPHAGE PROTEIN"/>
    <property type="match status" value="1"/>
</dbReference>
<dbReference type="KEGG" id="btrm:SAMEA390648702282"/>
<organism evidence="2 3">
    <name type="scientific">Bordetella trematum</name>
    <dbReference type="NCBI Taxonomy" id="123899"/>
    <lineage>
        <taxon>Bacteria</taxon>
        <taxon>Pseudomonadati</taxon>
        <taxon>Pseudomonadota</taxon>
        <taxon>Betaproteobacteria</taxon>
        <taxon>Burkholderiales</taxon>
        <taxon>Alcaligenaceae</taxon>
        <taxon>Bordetella</taxon>
    </lineage>
</organism>
<dbReference type="SUPFAM" id="SSF69279">
    <property type="entry name" value="Phage tail proteins"/>
    <property type="match status" value="1"/>
</dbReference>
<dbReference type="InterPro" id="IPR052726">
    <property type="entry name" value="Phage_Baseplate_Hub"/>
</dbReference>
<name>A0A157SJH2_9BORD</name>
<dbReference type="STRING" id="123899.SAMEA3906487_02282"/>
<gene>
    <name evidence="2" type="ORF">SAMEA3906487_02282</name>
</gene>
<reference evidence="2 3" key="1">
    <citation type="submission" date="2016-04" db="EMBL/GenBank/DDBJ databases">
        <authorList>
            <consortium name="Pathogen Informatics"/>
        </authorList>
    </citation>
    <scope>NUCLEOTIDE SEQUENCE [LARGE SCALE GENOMIC DNA]</scope>
    <source>
        <strain evidence="2 3">H044680328</strain>
    </source>
</reference>
<dbReference type="EMBL" id="LT546645">
    <property type="protein sequence ID" value="SAI70599.1"/>
    <property type="molecule type" value="Genomic_DNA"/>
</dbReference>
<evidence type="ECO:0000313" key="3">
    <source>
        <dbReference type="Proteomes" id="UP000076825"/>
    </source>
</evidence>
<dbReference type="GeneID" id="56590447"/>
<proteinExistence type="predicted"/>
<evidence type="ECO:0000313" key="2">
    <source>
        <dbReference type="EMBL" id="SAI70599.1"/>
    </source>
</evidence>
<evidence type="ECO:0000256" key="1">
    <source>
        <dbReference type="SAM" id="MobiDB-lite"/>
    </source>
</evidence>
<dbReference type="Gene3D" id="3.55.50.10">
    <property type="entry name" value="Baseplate protein-like domains"/>
    <property type="match status" value="1"/>
</dbReference>
<dbReference type="PATRIC" id="fig|123899.6.peg.2270"/>
<dbReference type="PANTHER" id="PTHR35862">
    <property type="entry name" value="FELS-2 PROPHAGE PROTEIN"/>
    <property type="match status" value="1"/>
</dbReference>
<sequence>MSFAALTTSADPLTGGTSSYPHPLWRVVVAGKDVTGKMLPRLMKLTLTECRSDEADQLDIELSDHDGKLALPARGAVIRLSLGWASTGLVDKGTFVVDEVAFEGPPDTITLRARSADMKSALRTRTERSFHKQTIQEIVETVAKAHQLTAVVGQRFAKVKLQHIDQTNESDVAFLNRIGKRYDAVATIKDGKLLFLPTERGQTASGKDMPTLSLTRRDGDRIRFHVADRDSYTGVRALWQDKGKSVQRKVVAGAIGNAKTLRTVFASEADALENARAEWQRIRRGVANLEMSLAYGRPDLSPQTKVLLPTVKSPIDEMTWLIVKLTHSLDERGLTTRFEAETAEAADVRTREEGESDGLPAVDGAG</sequence>
<dbReference type="Proteomes" id="UP000076825">
    <property type="component" value="Chromosome 1"/>
</dbReference>
<dbReference type="Pfam" id="PF05954">
    <property type="entry name" value="Phage_GPD"/>
    <property type="match status" value="1"/>
</dbReference>